<dbReference type="PROSITE" id="PS01148">
    <property type="entry name" value="UPF0033"/>
    <property type="match status" value="1"/>
</dbReference>
<reference evidence="3 4" key="1">
    <citation type="submission" date="2016-10" db="EMBL/GenBank/DDBJ databases">
        <authorList>
            <person name="de Groot N.N."/>
        </authorList>
    </citation>
    <scope>NUCLEOTIDE SEQUENCE [LARGE SCALE GENOMIC DNA]</scope>
    <source>
        <strain evidence="3 4">HLD2</strain>
    </source>
</reference>
<proteinExistence type="inferred from homology"/>
<dbReference type="PANTHER" id="PTHR33279">
    <property type="entry name" value="SULFUR CARRIER PROTEIN YEDF-RELATED"/>
    <property type="match status" value="1"/>
</dbReference>
<comment type="similarity">
    <text evidence="1">Belongs to the sulfur carrier protein TusA family.</text>
</comment>
<evidence type="ECO:0000259" key="2">
    <source>
        <dbReference type="PROSITE" id="PS01148"/>
    </source>
</evidence>
<dbReference type="InterPro" id="IPR036868">
    <property type="entry name" value="TusA-like_sf"/>
</dbReference>
<dbReference type="CDD" id="cd00291">
    <property type="entry name" value="SirA_YedF_YeeD"/>
    <property type="match status" value="1"/>
</dbReference>
<evidence type="ECO:0000313" key="4">
    <source>
        <dbReference type="Proteomes" id="UP000199648"/>
    </source>
</evidence>
<protein>
    <submittedName>
        <fullName evidence="3">TusA-related sulfurtransferase</fullName>
    </submittedName>
</protein>
<dbReference type="PANTHER" id="PTHR33279:SF18">
    <property type="entry name" value="SULFUR CARRIER PROTEIN MJ0990-RELATED"/>
    <property type="match status" value="1"/>
</dbReference>
<dbReference type="EMBL" id="FMWD01000004">
    <property type="protein sequence ID" value="SCZ58027.1"/>
    <property type="molecule type" value="Genomic_DNA"/>
</dbReference>
<gene>
    <name evidence="3" type="ORF">SAMN03097708_01581</name>
</gene>
<feature type="domain" description="UPF0033" evidence="2">
    <location>
        <begin position="15"/>
        <end position="39"/>
    </location>
</feature>
<dbReference type="Proteomes" id="UP000199648">
    <property type="component" value="Unassembled WGS sequence"/>
</dbReference>
<name>A0A1G5Q8M5_9GAMM</name>
<dbReference type="Pfam" id="PF01206">
    <property type="entry name" value="TusA"/>
    <property type="match status" value="1"/>
</dbReference>
<keyword evidence="4" id="KW-1185">Reference proteome</keyword>
<dbReference type="Gene3D" id="3.30.110.40">
    <property type="entry name" value="TusA-like domain"/>
    <property type="match status" value="1"/>
</dbReference>
<keyword evidence="3" id="KW-0808">Transferase</keyword>
<accession>A0A1G5Q8M5</accession>
<dbReference type="InterPro" id="IPR001455">
    <property type="entry name" value="TusA-like"/>
</dbReference>
<dbReference type="GO" id="GO:0016740">
    <property type="term" value="F:transferase activity"/>
    <property type="evidence" value="ECO:0007669"/>
    <property type="project" value="UniProtKB-KW"/>
</dbReference>
<organism evidence="3 4">
    <name type="scientific">Thiohalomonas denitrificans</name>
    <dbReference type="NCBI Taxonomy" id="415747"/>
    <lineage>
        <taxon>Bacteria</taxon>
        <taxon>Pseudomonadati</taxon>
        <taxon>Pseudomonadota</taxon>
        <taxon>Gammaproteobacteria</taxon>
        <taxon>Thiohalomonadales</taxon>
        <taxon>Thiohalomonadaceae</taxon>
        <taxon>Thiohalomonas</taxon>
    </lineage>
</organism>
<evidence type="ECO:0000256" key="1">
    <source>
        <dbReference type="ARBA" id="ARBA00008984"/>
    </source>
</evidence>
<dbReference type="STRING" id="415747.SAMN03097708_01581"/>
<sequence length="83" mass="8950">MAVKFEQTGDGAYSLDVRGYSCPHPQMYTKKALEKMAAGDVLTLQFDNPSSGESILAMCESSGNELIDRADGSDGSTWKIQKA</sequence>
<evidence type="ECO:0000313" key="3">
    <source>
        <dbReference type="EMBL" id="SCZ58027.1"/>
    </source>
</evidence>
<dbReference type="OrthoDB" id="9797551at2"/>
<dbReference type="SUPFAM" id="SSF64307">
    <property type="entry name" value="SirA-like"/>
    <property type="match status" value="1"/>
</dbReference>
<dbReference type="RefSeq" id="WP_092995015.1">
    <property type="nucleotide sequence ID" value="NZ_FMWD01000004.1"/>
</dbReference>
<dbReference type="AlphaFoldDB" id="A0A1G5Q8M5"/>